<comment type="caution">
    <text evidence="2">The sequence shown here is derived from an EMBL/GenBank/DDBJ whole genome shotgun (WGS) entry which is preliminary data.</text>
</comment>
<feature type="transmembrane region" description="Helical" evidence="1">
    <location>
        <begin position="145"/>
        <end position="172"/>
    </location>
</feature>
<dbReference type="Proteomes" id="UP000019247">
    <property type="component" value="Unassembled WGS sequence"/>
</dbReference>
<dbReference type="AlphaFoldDB" id="W6T5R4"/>
<sequence>MFTYPSEWLFPITQDPLIQLTSTISAFLLIGILSTLTIHAITLAWLTHPAFKQLRFAFFQTPWSKRLRRCEVVILISILILIGASLTISRLDFTFICQFGFLLFIFSVLTRDILVNRQAWQSRHVPAVLASLTTHERRQWSYFNIWSIVSTGLMMLIQVTMFSLIISALPAFTDMIKNTTP</sequence>
<feature type="transmembrane region" description="Helical" evidence="1">
    <location>
        <begin position="93"/>
        <end position="114"/>
    </location>
</feature>
<dbReference type="EMBL" id="AWWK01000063">
    <property type="protein sequence ID" value="ETY73392.1"/>
    <property type="molecule type" value="Genomic_DNA"/>
</dbReference>
<keyword evidence="1" id="KW-1133">Transmembrane helix</keyword>
<dbReference type="HOGENOM" id="CLU_1487237_0_0_9"/>
<keyword evidence="1" id="KW-0812">Transmembrane</keyword>
<name>W6T5R4_9LACO</name>
<organism evidence="2 3">
    <name type="scientific">Lactiplantibacillus fabifermentans T30PCM01</name>
    <dbReference type="NCBI Taxonomy" id="1400520"/>
    <lineage>
        <taxon>Bacteria</taxon>
        <taxon>Bacillati</taxon>
        <taxon>Bacillota</taxon>
        <taxon>Bacilli</taxon>
        <taxon>Lactobacillales</taxon>
        <taxon>Lactobacillaceae</taxon>
        <taxon>Lactiplantibacillus</taxon>
    </lineage>
</organism>
<evidence type="ECO:0000313" key="2">
    <source>
        <dbReference type="EMBL" id="ETY73392.1"/>
    </source>
</evidence>
<evidence type="ECO:0000313" key="3">
    <source>
        <dbReference type="Proteomes" id="UP000019247"/>
    </source>
</evidence>
<gene>
    <name evidence="2" type="ORF">LFAB_12745</name>
</gene>
<feature type="transmembrane region" description="Helical" evidence="1">
    <location>
        <begin position="67"/>
        <end position="87"/>
    </location>
</feature>
<accession>W6T5R4</accession>
<reference evidence="2 3" key="1">
    <citation type="journal article" date="2014" name="Genome Announc.">
        <title>Genome Sequence of Lactobacillus fabifermentans Strain T30PCM01, Isolated from Fermenting Grape Marc.</title>
        <authorList>
            <person name="Treu L."/>
            <person name="Vendramin V."/>
            <person name="Bovo B."/>
            <person name="Giacomini A."/>
            <person name="Corich V."/>
            <person name="Campanaro S."/>
        </authorList>
    </citation>
    <scope>NUCLEOTIDE SEQUENCE [LARGE SCALE GENOMIC DNA]</scope>
    <source>
        <strain evidence="2 3">T30PCM01</strain>
    </source>
</reference>
<evidence type="ECO:0000256" key="1">
    <source>
        <dbReference type="SAM" id="Phobius"/>
    </source>
</evidence>
<keyword evidence="1" id="KW-0472">Membrane</keyword>
<dbReference type="RefSeq" id="WP_024625526.1">
    <property type="nucleotide sequence ID" value="NZ_KK036514.1"/>
</dbReference>
<protein>
    <submittedName>
        <fullName evidence="2">Uncharacterized protein</fullName>
    </submittedName>
</protein>
<feature type="transmembrane region" description="Helical" evidence="1">
    <location>
        <begin position="20"/>
        <end position="46"/>
    </location>
</feature>
<proteinExistence type="predicted"/>